<evidence type="ECO:0008006" key="3">
    <source>
        <dbReference type="Google" id="ProtNLM"/>
    </source>
</evidence>
<dbReference type="OrthoDB" id="9795716at2"/>
<dbReference type="PROSITE" id="PS51257">
    <property type="entry name" value="PROKAR_LIPOPROTEIN"/>
    <property type="match status" value="1"/>
</dbReference>
<gene>
    <name evidence="1" type="ORF">D1614_09135</name>
</gene>
<dbReference type="EMBL" id="QWGR01000004">
    <property type="protein sequence ID" value="RIJ48686.1"/>
    <property type="molecule type" value="Genomic_DNA"/>
</dbReference>
<keyword evidence="2" id="KW-1185">Reference proteome</keyword>
<evidence type="ECO:0000313" key="2">
    <source>
        <dbReference type="Proteomes" id="UP000265926"/>
    </source>
</evidence>
<accession>A0A399SX92</accession>
<reference evidence="1 2" key="1">
    <citation type="submission" date="2018-08" db="EMBL/GenBank/DDBJ databases">
        <title>Pallidiluteibacterium maritimus gen. nov., sp. nov., isolated from coastal sediment.</title>
        <authorList>
            <person name="Zhou L.Y."/>
        </authorList>
    </citation>
    <scope>NUCLEOTIDE SEQUENCE [LARGE SCALE GENOMIC DNA]</scope>
    <source>
        <strain evidence="1 2">XSD2</strain>
    </source>
</reference>
<dbReference type="RefSeq" id="WP_119437606.1">
    <property type="nucleotide sequence ID" value="NZ_QWGR01000004.1"/>
</dbReference>
<name>A0A399SX92_9BACT</name>
<proteinExistence type="predicted"/>
<comment type="caution">
    <text evidence="1">The sequence shown here is derived from an EMBL/GenBank/DDBJ whole genome shotgun (WGS) entry which is preliminary data.</text>
</comment>
<protein>
    <recommendedName>
        <fullName evidence="3">Outer membrane protein beta-barrel domain-containing protein</fullName>
    </recommendedName>
</protein>
<dbReference type="AlphaFoldDB" id="A0A399SX92"/>
<sequence>MKNLYRLNRMDVAFIVGAGLFFFSCIATTLQTARTKAPGQVELSAGYLQSRGTDDTEEDVPVQLIGMNARVGVWENLDVGLEHTLDLTKDNDAYFNTIWGDVKYQISNHSNQDKKLTFSSGLLKGYVYNGDVSVHITTLPLYFSVPVNNRATPTFMYRYGLISDGFFPDSDSFEDPRHTFMLGIEYALKDPDAAKWLPKFAASIGTMQSFQDGDSGAFLFNFGFKLDSPFGQRQK</sequence>
<organism evidence="1 2">
    <name type="scientific">Maribellus luteus</name>
    <dbReference type="NCBI Taxonomy" id="2305463"/>
    <lineage>
        <taxon>Bacteria</taxon>
        <taxon>Pseudomonadati</taxon>
        <taxon>Bacteroidota</taxon>
        <taxon>Bacteroidia</taxon>
        <taxon>Marinilabiliales</taxon>
        <taxon>Prolixibacteraceae</taxon>
        <taxon>Maribellus</taxon>
    </lineage>
</organism>
<evidence type="ECO:0000313" key="1">
    <source>
        <dbReference type="EMBL" id="RIJ48686.1"/>
    </source>
</evidence>
<dbReference type="Proteomes" id="UP000265926">
    <property type="component" value="Unassembled WGS sequence"/>
</dbReference>